<accession>A0A370HLY1</accession>
<reference evidence="2 3" key="1">
    <citation type="submission" date="2018-07" db="EMBL/GenBank/DDBJ databases">
        <title>Genomic Encyclopedia of Type Strains, Phase IV (KMG-IV): sequencing the most valuable type-strain genomes for metagenomic binning, comparative biology and taxonomic classification.</title>
        <authorList>
            <person name="Goeker M."/>
        </authorList>
    </citation>
    <scope>NUCLEOTIDE SEQUENCE [LARGE SCALE GENOMIC DNA]</scope>
    <source>
        <strain evidence="2 3">DSM 14364</strain>
    </source>
</reference>
<protein>
    <recommendedName>
        <fullName evidence="4">PetM family of cytochrome b6f complex subunit 7</fullName>
    </recommendedName>
</protein>
<dbReference type="AlphaFoldDB" id="A0A370HLY1"/>
<keyword evidence="1" id="KW-1133">Transmembrane helix</keyword>
<dbReference type="EMBL" id="QQBB01000004">
    <property type="protein sequence ID" value="RDI59528.1"/>
    <property type="molecule type" value="Genomic_DNA"/>
</dbReference>
<comment type="caution">
    <text evidence="2">The sequence shown here is derived from an EMBL/GenBank/DDBJ whole genome shotgun (WGS) entry which is preliminary data.</text>
</comment>
<keyword evidence="3" id="KW-1185">Reference proteome</keyword>
<sequence length="106" mass="11167">MKFLARSLGLLLVAAGFIGLVIDGTRSIVNNAISFLSLGGLVSTTVPGGLTGLESRIAQPSYAWLWDPLMVHLLQLPASLTAFLVGGFLLWVGQRSVEPIGYAAGR</sequence>
<dbReference type="OrthoDB" id="7679120at2"/>
<proteinExistence type="predicted"/>
<keyword evidence="1" id="KW-0472">Membrane</keyword>
<name>A0A370HLY1_9HYPH</name>
<gene>
    <name evidence="2" type="ORF">DES45_104444</name>
</gene>
<evidence type="ECO:0000256" key="1">
    <source>
        <dbReference type="SAM" id="Phobius"/>
    </source>
</evidence>
<evidence type="ECO:0000313" key="3">
    <source>
        <dbReference type="Proteomes" id="UP000254925"/>
    </source>
</evidence>
<evidence type="ECO:0008006" key="4">
    <source>
        <dbReference type="Google" id="ProtNLM"/>
    </source>
</evidence>
<dbReference type="RefSeq" id="WP_147282397.1">
    <property type="nucleotide sequence ID" value="NZ_QQBB01000004.1"/>
</dbReference>
<keyword evidence="1" id="KW-0812">Transmembrane</keyword>
<evidence type="ECO:0000313" key="2">
    <source>
        <dbReference type="EMBL" id="RDI59528.1"/>
    </source>
</evidence>
<feature type="transmembrane region" description="Helical" evidence="1">
    <location>
        <begin position="69"/>
        <end position="92"/>
    </location>
</feature>
<organism evidence="2 3">
    <name type="scientific">Microvirga subterranea</name>
    <dbReference type="NCBI Taxonomy" id="186651"/>
    <lineage>
        <taxon>Bacteria</taxon>
        <taxon>Pseudomonadati</taxon>
        <taxon>Pseudomonadota</taxon>
        <taxon>Alphaproteobacteria</taxon>
        <taxon>Hyphomicrobiales</taxon>
        <taxon>Methylobacteriaceae</taxon>
        <taxon>Microvirga</taxon>
    </lineage>
</organism>
<dbReference type="Proteomes" id="UP000254925">
    <property type="component" value="Unassembled WGS sequence"/>
</dbReference>